<dbReference type="AlphaFoldDB" id="A0AAN6QKY7"/>
<proteinExistence type="predicted"/>
<keyword evidence="2" id="KW-1185">Reference proteome</keyword>
<protein>
    <submittedName>
        <fullName evidence="1">Uncharacterized protein</fullName>
    </submittedName>
</protein>
<name>A0AAN6QKY7_9PEZI</name>
<accession>A0AAN6QKY7</accession>
<evidence type="ECO:0000313" key="1">
    <source>
        <dbReference type="EMBL" id="KAK0969309.1"/>
    </source>
</evidence>
<evidence type="ECO:0000313" key="2">
    <source>
        <dbReference type="Proteomes" id="UP001175353"/>
    </source>
</evidence>
<reference evidence="1" key="1">
    <citation type="submission" date="2023-06" db="EMBL/GenBank/DDBJ databases">
        <title>Black Yeasts Isolated from many extreme environments.</title>
        <authorList>
            <person name="Coleine C."/>
            <person name="Stajich J.E."/>
            <person name="Selbmann L."/>
        </authorList>
    </citation>
    <scope>NUCLEOTIDE SEQUENCE</scope>
    <source>
        <strain evidence="1">CCFEE 5200</strain>
    </source>
</reference>
<dbReference type="Proteomes" id="UP001175353">
    <property type="component" value="Unassembled WGS sequence"/>
</dbReference>
<comment type="caution">
    <text evidence="1">The sequence shown here is derived from an EMBL/GenBank/DDBJ whole genome shotgun (WGS) entry which is preliminary data.</text>
</comment>
<organism evidence="1 2">
    <name type="scientific">Friedmanniomyces endolithicus</name>
    <dbReference type="NCBI Taxonomy" id="329885"/>
    <lineage>
        <taxon>Eukaryota</taxon>
        <taxon>Fungi</taxon>
        <taxon>Dikarya</taxon>
        <taxon>Ascomycota</taxon>
        <taxon>Pezizomycotina</taxon>
        <taxon>Dothideomycetes</taxon>
        <taxon>Dothideomycetidae</taxon>
        <taxon>Mycosphaerellales</taxon>
        <taxon>Teratosphaeriaceae</taxon>
        <taxon>Friedmanniomyces</taxon>
    </lineage>
</organism>
<sequence length="159" mass="17457">MAAPPPTNPLFAPIAKHRITPTNPLNEKFSAALDVDRCAALHNTLMLYGWIASGLPLSTLKKASWWSRHGSQSLLKILRPELVRFLGKIFDVEGHCFFYHLRGLARPGEMMMLGEVLEDEELGRGLGKGEGVGEEGGKWRFVVLYATPVALVSHPAGLV</sequence>
<gene>
    <name evidence="1" type="ORF">LTR91_016364</name>
</gene>
<dbReference type="EMBL" id="JAUJLE010000198">
    <property type="protein sequence ID" value="KAK0969309.1"/>
    <property type="molecule type" value="Genomic_DNA"/>
</dbReference>